<comment type="caution">
    <text evidence="4">The sequence shown here is derived from an EMBL/GenBank/DDBJ whole genome shotgun (WGS) entry which is preliminary data.</text>
</comment>
<dbReference type="Proteomes" id="UP000306918">
    <property type="component" value="Unassembled WGS sequence"/>
</dbReference>
<keyword evidence="5" id="KW-1185">Reference proteome</keyword>
<feature type="active site" description="Nucleophile" evidence="2">
    <location>
        <position position="62"/>
    </location>
</feature>
<feature type="short sequence motif" description="GXSXG" evidence="2">
    <location>
        <begin position="60"/>
        <end position="64"/>
    </location>
</feature>
<reference evidence="4 5" key="1">
    <citation type="submission" date="2019-04" db="EMBL/GenBank/DDBJ databases">
        <title>Niastella caeni sp. nov., isolated from activated sludge.</title>
        <authorList>
            <person name="Sheng M."/>
        </authorList>
    </citation>
    <scope>NUCLEOTIDE SEQUENCE [LARGE SCALE GENOMIC DNA]</scope>
    <source>
        <strain evidence="4 5">HX-2-15</strain>
    </source>
</reference>
<dbReference type="PANTHER" id="PTHR46394">
    <property type="entry name" value="ANNEXIN"/>
    <property type="match status" value="1"/>
</dbReference>
<dbReference type="PROSITE" id="PS51635">
    <property type="entry name" value="PNPLA"/>
    <property type="match status" value="1"/>
</dbReference>
<gene>
    <name evidence="4" type="ORF">FAM09_15875</name>
</gene>
<dbReference type="InterPro" id="IPR016035">
    <property type="entry name" value="Acyl_Trfase/lysoPLipase"/>
</dbReference>
<dbReference type="GO" id="GO:0016787">
    <property type="term" value="F:hydrolase activity"/>
    <property type="evidence" value="ECO:0007669"/>
    <property type="project" value="UniProtKB-UniRule"/>
</dbReference>
<keyword evidence="2" id="KW-0378">Hydrolase</keyword>
<dbReference type="RefSeq" id="WP_136578113.1">
    <property type="nucleotide sequence ID" value="NZ_STFF01000004.1"/>
</dbReference>
<organism evidence="4 5">
    <name type="scientific">Niastella caeni</name>
    <dbReference type="NCBI Taxonomy" id="2569763"/>
    <lineage>
        <taxon>Bacteria</taxon>
        <taxon>Pseudomonadati</taxon>
        <taxon>Bacteroidota</taxon>
        <taxon>Chitinophagia</taxon>
        <taxon>Chitinophagales</taxon>
        <taxon>Chitinophagaceae</taxon>
        <taxon>Niastella</taxon>
    </lineage>
</organism>
<feature type="active site" description="Proton acceptor" evidence="2">
    <location>
        <position position="217"/>
    </location>
</feature>
<dbReference type="OrthoDB" id="9770965at2"/>
<sequence length="348" mass="38944">MKKILLLTVLIIGFGISYSQTIRYRNLVMEGAGVKGFAYAGALQVLDSMGILKGIQRVAGTSVGAIQGALLAVGYTSGEIIELTSHIPLKQFNDGGWAVVGGISRVRKQFGWYKGEKIAKWMEDLIAAKTGNGQITFAELHAQSAEKGYKDLYITGTDLTYQMLRVFSHETYPQMRICDAVRISLSIPLYYRAVLMDDNGKVYEKPNDRQLLHVMVDGGVLSNYPIFLFDSVRYVNDHSAVTTTRFENPETLGLLMEMPEQIQYNAQQPGIYPFSIYTMSDYLKALYHTLIDKANPEVTHPDCLRRTIAINNLNLSGRVRKLPKKTITALVENGREGARRFFTPVPEN</sequence>
<evidence type="ECO:0000256" key="1">
    <source>
        <dbReference type="ARBA" id="ARBA00023098"/>
    </source>
</evidence>
<dbReference type="SUPFAM" id="SSF52151">
    <property type="entry name" value="FabD/lysophospholipase-like"/>
    <property type="match status" value="1"/>
</dbReference>
<dbReference type="GO" id="GO:0016042">
    <property type="term" value="P:lipid catabolic process"/>
    <property type="evidence" value="ECO:0007669"/>
    <property type="project" value="UniProtKB-UniRule"/>
</dbReference>
<dbReference type="EMBL" id="STFF01000004">
    <property type="protein sequence ID" value="THU38157.1"/>
    <property type="molecule type" value="Genomic_DNA"/>
</dbReference>
<proteinExistence type="predicted"/>
<feature type="domain" description="PNPLA" evidence="3">
    <location>
        <begin position="27"/>
        <end position="230"/>
    </location>
</feature>
<dbReference type="Pfam" id="PF01734">
    <property type="entry name" value="Patatin"/>
    <property type="match status" value="1"/>
</dbReference>
<dbReference type="InterPro" id="IPR052580">
    <property type="entry name" value="Lipid_Hydrolase"/>
</dbReference>
<evidence type="ECO:0000313" key="5">
    <source>
        <dbReference type="Proteomes" id="UP000306918"/>
    </source>
</evidence>
<protein>
    <submittedName>
        <fullName evidence="4">Patatin</fullName>
    </submittedName>
</protein>
<keyword evidence="2" id="KW-0442">Lipid degradation</keyword>
<feature type="short sequence motif" description="GXGXXG" evidence="2">
    <location>
        <begin position="31"/>
        <end position="36"/>
    </location>
</feature>
<evidence type="ECO:0000256" key="2">
    <source>
        <dbReference type="PROSITE-ProRule" id="PRU01161"/>
    </source>
</evidence>
<accession>A0A4S8HRL8</accession>
<dbReference type="AlphaFoldDB" id="A0A4S8HRL8"/>
<keyword evidence="1 2" id="KW-0443">Lipid metabolism</keyword>
<evidence type="ECO:0000313" key="4">
    <source>
        <dbReference type="EMBL" id="THU38157.1"/>
    </source>
</evidence>
<dbReference type="PANTHER" id="PTHR46394:SF1">
    <property type="entry name" value="PNPLA DOMAIN-CONTAINING PROTEIN"/>
    <property type="match status" value="1"/>
</dbReference>
<dbReference type="CDD" id="cd07207">
    <property type="entry name" value="Pat_ExoU_VipD_like"/>
    <property type="match status" value="1"/>
</dbReference>
<name>A0A4S8HRL8_9BACT</name>
<dbReference type="Gene3D" id="3.40.1090.10">
    <property type="entry name" value="Cytosolic phospholipase A2 catalytic domain"/>
    <property type="match status" value="2"/>
</dbReference>
<dbReference type="InterPro" id="IPR002641">
    <property type="entry name" value="PNPLA_dom"/>
</dbReference>
<feature type="short sequence motif" description="DGA/G" evidence="2">
    <location>
        <begin position="217"/>
        <end position="219"/>
    </location>
</feature>
<evidence type="ECO:0000259" key="3">
    <source>
        <dbReference type="PROSITE" id="PS51635"/>
    </source>
</evidence>